<organism evidence="1 2">
    <name type="scientific">Hypsibius exemplaris</name>
    <name type="common">Freshwater tardigrade</name>
    <dbReference type="NCBI Taxonomy" id="2072580"/>
    <lineage>
        <taxon>Eukaryota</taxon>
        <taxon>Metazoa</taxon>
        <taxon>Ecdysozoa</taxon>
        <taxon>Tardigrada</taxon>
        <taxon>Eutardigrada</taxon>
        <taxon>Parachela</taxon>
        <taxon>Hypsibioidea</taxon>
        <taxon>Hypsibiidae</taxon>
        <taxon>Hypsibius</taxon>
    </lineage>
</organism>
<proteinExistence type="predicted"/>
<name>A0A1W0W8P5_HYPEX</name>
<dbReference type="AlphaFoldDB" id="A0A1W0W8P5"/>
<evidence type="ECO:0000313" key="2">
    <source>
        <dbReference type="Proteomes" id="UP000192578"/>
    </source>
</evidence>
<dbReference type="EMBL" id="MTYJ01000167">
    <property type="protein sequence ID" value="OQV11581.1"/>
    <property type="molecule type" value="Genomic_DNA"/>
</dbReference>
<comment type="caution">
    <text evidence="1">The sequence shown here is derived from an EMBL/GenBank/DDBJ whole genome shotgun (WGS) entry which is preliminary data.</text>
</comment>
<evidence type="ECO:0000313" key="1">
    <source>
        <dbReference type="EMBL" id="OQV11581.1"/>
    </source>
</evidence>
<reference evidence="2" key="1">
    <citation type="submission" date="2017-01" db="EMBL/GenBank/DDBJ databases">
        <title>Comparative genomics of anhydrobiosis in the tardigrade Hypsibius dujardini.</title>
        <authorList>
            <person name="Yoshida Y."/>
            <person name="Koutsovoulos G."/>
            <person name="Laetsch D."/>
            <person name="Stevens L."/>
            <person name="Kumar S."/>
            <person name="Horikawa D."/>
            <person name="Ishino K."/>
            <person name="Komine S."/>
            <person name="Tomita M."/>
            <person name="Blaxter M."/>
            <person name="Arakawa K."/>
        </authorList>
    </citation>
    <scope>NUCLEOTIDE SEQUENCE [LARGE SCALE GENOMIC DNA]</scope>
    <source>
        <strain evidence="2">Z151</strain>
    </source>
</reference>
<protein>
    <submittedName>
        <fullName evidence="1">Uncharacterized protein</fullName>
    </submittedName>
</protein>
<dbReference type="Proteomes" id="UP000192578">
    <property type="component" value="Unassembled WGS sequence"/>
</dbReference>
<sequence>MKSTSKSGNQNSATVPDEAAWRGCGSRFWILFLSPHFQPAPKAPGLDKGGVTVVELKRTSTMYTMCSIFVDFYVFPQYILVVSHRRCHGSACQDAEPGAVFRGSSPRVRCIASGTGAIANSGGGDGPDVMALTQQCSFHEVDAWCVQVVIVLFCCAPVSNSDTPVRPATTEHWASVSHLRSDYLGVVQLEWSCFGVGDPRGPLRS</sequence>
<gene>
    <name evidence="1" type="ORF">BV898_14119</name>
</gene>
<accession>A0A1W0W8P5</accession>
<keyword evidence="2" id="KW-1185">Reference proteome</keyword>